<proteinExistence type="predicted"/>
<gene>
    <name evidence="2" type="ORF">Acy02nite_79470</name>
</gene>
<comment type="caution">
    <text evidence="2">The sequence shown here is derived from an EMBL/GenBank/DDBJ whole genome shotgun (WGS) entry which is preliminary data.</text>
</comment>
<reference evidence="2" key="1">
    <citation type="submission" date="2021-01" db="EMBL/GenBank/DDBJ databases">
        <title>Whole genome shotgun sequence of Actinoplanes cyaneus NBRC 14990.</title>
        <authorList>
            <person name="Komaki H."/>
            <person name="Tamura T."/>
        </authorList>
    </citation>
    <scope>NUCLEOTIDE SEQUENCE</scope>
    <source>
        <strain evidence="2">NBRC 14990</strain>
    </source>
</reference>
<protein>
    <submittedName>
        <fullName evidence="2">Uncharacterized protein</fullName>
    </submittedName>
</protein>
<evidence type="ECO:0000313" key="2">
    <source>
        <dbReference type="EMBL" id="GID70066.1"/>
    </source>
</evidence>
<accession>A0A919IRT7</accession>
<evidence type="ECO:0000313" key="3">
    <source>
        <dbReference type="Proteomes" id="UP000619479"/>
    </source>
</evidence>
<evidence type="ECO:0000256" key="1">
    <source>
        <dbReference type="SAM" id="MobiDB-lite"/>
    </source>
</evidence>
<dbReference type="AlphaFoldDB" id="A0A919IRT7"/>
<feature type="region of interest" description="Disordered" evidence="1">
    <location>
        <begin position="69"/>
        <end position="109"/>
    </location>
</feature>
<feature type="compositionally biased region" description="Basic residues" evidence="1">
    <location>
        <begin position="100"/>
        <end position="109"/>
    </location>
</feature>
<sequence length="109" mass="12030">MRAGALVMRVRPVSVLALGCAARPEGWWRTPPPNLMITGGGRGPDSRRRQARTDGQVAGVRDEFPAVFRSAARVSDGRRRRWPGQEQPGETLNGGPVRNSRMKRRTAAR</sequence>
<dbReference type="Proteomes" id="UP000619479">
    <property type="component" value="Unassembled WGS sequence"/>
</dbReference>
<name>A0A919IRT7_9ACTN</name>
<organism evidence="2 3">
    <name type="scientific">Actinoplanes cyaneus</name>
    <dbReference type="NCBI Taxonomy" id="52696"/>
    <lineage>
        <taxon>Bacteria</taxon>
        <taxon>Bacillati</taxon>
        <taxon>Actinomycetota</taxon>
        <taxon>Actinomycetes</taxon>
        <taxon>Micromonosporales</taxon>
        <taxon>Micromonosporaceae</taxon>
        <taxon>Actinoplanes</taxon>
    </lineage>
</organism>
<keyword evidence="3" id="KW-1185">Reference proteome</keyword>
<dbReference type="EMBL" id="BOMH01000071">
    <property type="protein sequence ID" value="GID70066.1"/>
    <property type="molecule type" value="Genomic_DNA"/>
</dbReference>
<feature type="region of interest" description="Disordered" evidence="1">
    <location>
        <begin position="27"/>
        <end position="55"/>
    </location>
</feature>